<reference evidence="2 3" key="2">
    <citation type="journal article" date="2016" name="Environ. Microbiol.">
        <title>The revisited genome of Pseudomonas putida KT2440 enlightens its value as a robust metabolic chassis.</title>
        <authorList>
            <person name="Belda E."/>
            <person name="van Heck R.G."/>
            <person name="Lopez-Sanchez M.J."/>
            <person name="Cruveiller S."/>
            <person name="Barbe V."/>
            <person name="Fraser C."/>
            <person name="Klenk H.P."/>
            <person name="Petersen J."/>
            <person name="Morgat A."/>
            <person name="Nikel P.I."/>
            <person name="Vallenet D."/>
            <person name="Rouy Z."/>
            <person name="Sekowska A."/>
            <person name="Martins Dos Santos V.A."/>
            <person name="de Lorenzo V."/>
            <person name="Danchin A."/>
            <person name="Medigue C."/>
        </authorList>
    </citation>
    <scope>NUCLEOTIDE SEQUENCE [LARGE SCALE GENOMIC DNA]</scope>
    <source>
        <strain evidence="3">ATCC 47054 / DSM 6125 / CFBP 8728 / NCIMB 11950 / KT2440</strain>
    </source>
</reference>
<evidence type="ECO:0000313" key="3">
    <source>
        <dbReference type="Proteomes" id="UP000000556"/>
    </source>
</evidence>
<dbReference type="BioCyc" id="PPUT160488:G1G01-2484-MONOMER"/>
<reference evidence="2 3" key="1">
    <citation type="journal article" date="2002" name="Environ. Microbiol.">
        <title>Complete genome sequence and comparative analysis of the metabolically versatile Pseudomonas putida KT2440.</title>
        <authorList>
            <person name="Nelson K.E."/>
            <person name="Weinel C."/>
            <person name="Paulsen I.T."/>
            <person name="Dodson R.J."/>
            <person name="Hilbert H."/>
            <person name="Martins dos Santos V.A."/>
            <person name="Fouts D.E."/>
            <person name="Gill S.R."/>
            <person name="Pop M."/>
            <person name="Holmes M."/>
            <person name="Brinkac L."/>
            <person name="Beanan M."/>
            <person name="DeBoy R.T."/>
            <person name="Daugherty S."/>
            <person name="Kolonay J."/>
            <person name="Madupu R."/>
            <person name="Nelson W."/>
            <person name="White O."/>
            <person name="Peterson J."/>
            <person name="Khouri H."/>
            <person name="Hance I."/>
            <person name="Chris Lee P."/>
            <person name="Holtzapple E."/>
            <person name="Scanlan D."/>
            <person name="Tran K."/>
            <person name="Moazzez A."/>
            <person name="Utterback T."/>
            <person name="Rizzo M."/>
            <person name="Lee K."/>
            <person name="Kosack D."/>
            <person name="Moestl D."/>
            <person name="Wedler H."/>
            <person name="Lauber J."/>
            <person name="Stjepandic D."/>
            <person name="Hoheisel J."/>
            <person name="Straetz M."/>
            <person name="Heim S."/>
            <person name="Kiewitz C."/>
            <person name="Eisen J.A."/>
            <person name="Timmis K.N."/>
            <person name="Dusterhoft A."/>
            <person name="Tummler B."/>
            <person name="Fraser C.M."/>
        </authorList>
    </citation>
    <scope>NUCLEOTIDE SEQUENCE [LARGE SCALE GENOMIC DNA]</scope>
    <source>
        <strain evidence="3">ATCC 47054 / DSM 6125 / CFBP 8728 / NCIMB 11950 / KT2440</strain>
    </source>
</reference>
<dbReference type="PANTHER" id="PTHR31435">
    <property type="entry name" value="PROTEIN NATD1"/>
    <property type="match status" value="1"/>
</dbReference>
<dbReference type="STRING" id="160488.PP_2323"/>
<sequence>MPTILSVPDDPNDYNRPMVEAATGGIEDSVPDKPPSVKVRVCREDLRGVVMSEALTIHHDQAGHQFETNVDGHRAYLTYMDLGKQTLDIYRTFVPNALRGRGIAAALTERALEYAEQMGYTVIPSCSYVERYMERQQRHSSKA</sequence>
<dbReference type="InterPro" id="IPR016181">
    <property type="entry name" value="Acyl_CoA_acyltransferase"/>
</dbReference>
<dbReference type="Pfam" id="PF14542">
    <property type="entry name" value="Acetyltransf_CG"/>
    <property type="match status" value="1"/>
</dbReference>
<dbReference type="AlphaFoldDB" id="Q88KG7"/>
<dbReference type="eggNOG" id="COG2388">
    <property type="taxonomic scope" value="Bacteria"/>
</dbReference>
<dbReference type="Proteomes" id="UP000000556">
    <property type="component" value="Chromosome"/>
</dbReference>
<name>Q88KG7_PSEPK</name>
<protein>
    <recommendedName>
        <fullName evidence="1">N-acetyltransferase domain-containing protein</fullName>
    </recommendedName>
</protein>
<feature type="domain" description="N-acetyltransferase" evidence="1">
    <location>
        <begin position="58"/>
        <end position="143"/>
    </location>
</feature>
<dbReference type="SUPFAM" id="SSF55729">
    <property type="entry name" value="Acyl-CoA N-acyltransferases (Nat)"/>
    <property type="match status" value="1"/>
</dbReference>
<dbReference type="InterPro" id="IPR031165">
    <property type="entry name" value="GNAT_YJDJ"/>
</dbReference>
<dbReference type="PANTHER" id="PTHR31435:SF9">
    <property type="entry name" value="PROTEIN NATD1"/>
    <property type="match status" value="1"/>
</dbReference>
<keyword evidence="3" id="KW-1185">Reference proteome</keyword>
<evidence type="ECO:0000313" key="2">
    <source>
        <dbReference type="EMBL" id="AAN67936.1"/>
    </source>
</evidence>
<dbReference type="Gene3D" id="3.40.630.30">
    <property type="match status" value="1"/>
</dbReference>
<evidence type="ECO:0000259" key="1">
    <source>
        <dbReference type="PROSITE" id="PS51729"/>
    </source>
</evidence>
<dbReference type="PhylomeDB" id="Q88KG7"/>
<dbReference type="EMBL" id="AE015451">
    <property type="protein sequence ID" value="AAN67936.1"/>
    <property type="molecule type" value="Genomic_DNA"/>
</dbReference>
<dbReference type="PATRIC" id="fig|160488.4.peg.2459"/>
<dbReference type="KEGG" id="ppu:PP_2323"/>
<dbReference type="CDD" id="cd04301">
    <property type="entry name" value="NAT_SF"/>
    <property type="match status" value="1"/>
</dbReference>
<dbReference type="InterPro" id="IPR045057">
    <property type="entry name" value="Gcn5-rel_NAT"/>
</dbReference>
<dbReference type="PaxDb" id="160488-PP_2323"/>
<organism evidence="2 3">
    <name type="scientific">Pseudomonas putida (strain ATCC 47054 / DSM 6125 / CFBP 8728 / NCIMB 11950 / KT2440)</name>
    <dbReference type="NCBI Taxonomy" id="160488"/>
    <lineage>
        <taxon>Bacteria</taxon>
        <taxon>Pseudomonadati</taxon>
        <taxon>Pseudomonadota</taxon>
        <taxon>Gammaproteobacteria</taxon>
        <taxon>Pseudomonadales</taxon>
        <taxon>Pseudomonadaceae</taxon>
        <taxon>Pseudomonas</taxon>
    </lineage>
</organism>
<accession>Q88KG7</accession>
<dbReference type="OrthoDB" id="9813275at2"/>
<dbReference type="PROSITE" id="PS51729">
    <property type="entry name" value="GNAT_YJDJ"/>
    <property type="match status" value="1"/>
</dbReference>
<proteinExistence type="predicted"/>
<dbReference type="HOGENOM" id="CLU_1863484_0_0_6"/>
<gene>
    <name evidence="2" type="ordered locus">PP_2323</name>
</gene>